<dbReference type="RefSeq" id="WP_132763318.1">
    <property type="nucleotide sequence ID" value="NZ_CALFFA010000021.1"/>
</dbReference>
<organism evidence="2 3">
    <name type="scientific">Caldimonas thermodepolymerans</name>
    <dbReference type="NCBI Taxonomy" id="215580"/>
    <lineage>
        <taxon>Bacteria</taxon>
        <taxon>Pseudomonadati</taxon>
        <taxon>Pseudomonadota</taxon>
        <taxon>Betaproteobacteria</taxon>
        <taxon>Burkholderiales</taxon>
        <taxon>Sphaerotilaceae</taxon>
        <taxon>Caldimonas</taxon>
    </lineage>
</organism>
<proteinExistence type="predicted"/>
<dbReference type="EMBL" id="SLXF01000001">
    <property type="protein sequence ID" value="TCP09952.1"/>
    <property type="molecule type" value="Genomic_DNA"/>
</dbReference>
<keyword evidence="1" id="KW-0472">Membrane</keyword>
<comment type="caution">
    <text evidence="2">The sequence shown here is derived from an EMBL/GenBank/DDBJ whole genome shotgun (WGS) entry which is preliminary data.</text>
</comment>
<name>A0AA46HXN2_9BURK</name>
<reference evidence="2 3" key="1">
    <citation type="submission" date="2019-03" db="EMBL/GenBank/DDBJ databases">
        <title>Genomic Encyclopedia of Type Strains, Phase IV (KMG-IV): sequencing the most valuable type-strain genomes for metagenomic binning, comparative biology and taxonomic classification.</title>
        <authorList>
            <person name="Goeker M."/>
        </authorList>
    </citation>
    <scope>NUCLEOTIDE SEQUENCE [LARGE SCALE GENOMIC DNA]</scope>
    <source>
        <strain evidence="2 3">DSM 15264</strain>
    </source>
</reference>
<keyword evidence="1" id="KW-1133">Transmembrane helix</keyword>
<evidence type="ECO:0000313" key="3">
    <source>
        <dbReference type="Proteomes" id="UP000294772"/>
    </source>
</evidence>
<evidence type="ECO:0000256" key="1">
    <source>
        <dbReference type="SAM" id="Phobius"/>
    </source>
</evidence>
<keyword evidence="1" id="KW-0812">Transmembrane</keyword>
<feature type="transmembrane region" description="Helical" evidence="1">
    <location>
        <begin position="127"/>
        <end position="150"/>
    </location>
</feature>
<dbReference type="Proteomes" id="UP000294772">
    <property type="component" value="Unassembled WGS sequence"/>
</dbReference>
<gene>
    <name evidence="2" type="ORF">EV676_101536</name>
</gene>
<evidence type="ECO:0000313" key="2">
    <source>
        <dbReference type="EMBL" id="TCP09952.1"/>
    </source>
</evidence>
<protein>
    <submittedName>
        <fullName evidence="2">Uncharacterized protein</fullName>
    </submittedName>
</protein>
<sequence length="167" mass="17506">MIPSPAMRTLAAGGAAGLLSAAALAWRGRRDAHSAVAPLNATSHIVWGEEALHADRPTLRHTLTGSLLHAGSALMWGLLFDRLLHRLRPPRQAPAVVRSAVEATAAAAVVDLLLVPRRLTPGFERRLSGRSLALVYAALAAGLVAGTMAIRQGSREGQRKTGPEGPV</sequence>
<dbReference type="AlphaFoldDB" id="A0AA46HXN2"/>
<accession>A0AA46HXN2</accession>